<keyword evidence="2" id="KW-0472">Membrane</keyword>
<feature type="transmembrane region" description="Helical" evidence="2">
    <location>
        <begin position="610"/>
        <end position="630"/>
    </location>
</feature>
<feature type="transmembrane region" description="Helical" evidence="2">
    <location>
        <begin position="502"/>
        <end position="526"/>
    </location>
</feature>
<feature type="transmembrane region" description="Helical" evidence="2">
    <location>
        <begin position="445"/>
        <end position="469"/>
    </location>
</feature>
<keyword evidence="1" id="KW-0997">Cell inner membrane</keyword>
<feature type="transmembrane region" description="Helical" evidence="2">
    <location>
        <begin position="132"/>
        <end position="150"/>
    </location>
</feature>
<comment type="function">
    <text evidence="1">Part of the tripartite ATP-independent periplasmic (TRAP) transport system.</text>
</comment>
<dbReference type="EMBL" id="QKQS01000006">
    <property type="protein sequence ID" value="PZA13205.1"/>
    <property type="molecule type" value="Genomic_DNA"/>
</dbReference>
<dbReference type="Pfam" id="PF06808">
    <property type="entry name" value="DctM"/>
    <property type="match status" value="1"/>
</dbReference>
<sequence length="642" mass="66217">MTGETELNEEGRTVHKPSGARAFGVRWLSVALSLFVLYTAAFGQFDSLIQRPVFAALVVAITALLYPLGIGTRWRPIGIVIDAAIIAVAVAASAYVAFNHDRIMVDLPTAEWYDRVLTFGLVFAVLETARRAVGLIFPGIVIASLLYALYGHHLGGPLSHRAFDADFITETLLLGDLGIWGLLTGVAATTIAAFVLFGSVLLFTGAGQTFMDLAVLLGGRSPGGAAKIATIASGLFGTINGSAVANAATVGNFTIPLMQRLKYPSAFAAAVEAVASTGGQIAPPVMGAGAFVMAEIIGTSYAGIMLAAILPAVLFYLGVFLTIHVRAVSGALPVVPENEIPQWRRVLTFARVAPIIAAFGGLLAGVFLGRSVQTSAFWGIVGLIVTYAAVQVRSLTDLKALGVVTLDSLADAGRGLVLIGVLLIGAQILVAMVNMTGLGISLSNLIASLAGESMFVLALLVALICLVLGMGIPTTAAYVLVAAVLAPALIKAGSGTLVAHMFVFYFATISVITPPVCVAVFVAAGIAKTPWLPVGIGACKIAAVTYVVPFLFLMYPGMLGAGGALAIADATISGILFVVAFALLFGGARITGLRALDVVATVAMAGLAIAPYRIGLVASVLVGIGLWWAWRKRSAGNRPALA</sequence>
<comment type="caution">
    <text evidence="4">The sequence shown here is derived from an EMBL/GenBank/DDBJ whole genome shotgun (WGS) entry which is preliminary data.</text>
</comment>
<keyword evidence="1" id="KW-0813">Transport</keyword>
<gene>
    <name evidence="4" type="ORF">DNX69_02160</name>
</gene>
<reference evidence="4 5" key="1">
    <citation type="submission" date="2018-06" db="EMBL/GenBank/DDBJ databases">
        <title>Draft Whole-Genome Sequence of the purple photosynthetic bacterium Rhodospeudomonas palustris XCP.</title>
        <authorList>
            <person name="Rayyan A."/>
            <person name="Meyer T.E."/>
            <person name="Kyndt J.A."/>
        </authorList>
    </citation>
    <scope>NUCLEOTIDE SEQUENCE [LARGE SCALE GENOMIC DNA]</scope>
    <source>
        <strain evidence="4 5">XCP</strain>
    </source>
</reference>
<feature type="transmembrane region" description="Helical" evidence="2">
    <location>
        <begin position="301"/>
        <end position="326"/>
    </location>
</feature>
<dbReference type="InterPro" id="IPR011853">
    <property type="entry name" value="TRAP_DctM-Dct_fused"/>
</dbReference>
<organism evidence="4 5">
    <name type="scientific">Rhodopseudomonas palustris</name>
    <dbReference type="NCBI Taxonomy" id="1076"/>
    <lineage>
        <taxon>Bacteria</taxon>
        <taxon>Pseudomonadati</taxon>
        <taxon>Pseudomonadota</taxon>
        <taxon>Alphaproteobacteria</taxon>
        <taxon>Hyphomicrobiales</taxon>
        <taxon>Nitrobacteraceae</taxon>
        <taxon>Rhodopseudomonas</taxon>
    </lineage>
</organism>
<evidence type="ECO:0000313" key="5">
    <source>
        <dbReference type="Proteomes" id="UP000248134"/>
    </source>
</evidence>
<dbReference type="GO" id="GO:0022857">
    <property type="term" value="F:transmembrane transporter activity"/>
    <property type="evidence" value="ECO:0007669"/>
    <property type="project" value="UniProtKB-UniRule"/>
</dbReference>
<proteinExistence type="predicted"/>
<protein>
    <submittedName>
        <fullName evidence="4">C4-dicarboxylate ABC transporter permease</fullName>
    </submittedName>
</protein>
<keyword evidence="2" id="KW-0812">Transmembrane</keyword>
<feature type="domain" description="TRAP C4-dicarboxylate transport system permease DctM subunit" evidence="3">
    <location>
        <begin position="122"/>
        <end position="559"/>
    </location>
</feature>
<evidence type="ECO:0000313" key="4">
    <source>
        <dbReference type="EMBL" id="PZA13205.1"/>
    </source>
</evidence>
<feature type="transmembrane region" description="Helical" evidence="2">
    <location>
        <begin position="179"/>
        <end position="203"/>
    </location>
</feature>
<dbReference type="PANTHER" id="PTHR43849">
    <property type="entry name" value="BLL3936 PROTEIN"/>
    <property type="match status" value="1"/>
</dbReference>
<dbReference type="GO" id="GO:0005886">
    <property type="term" value="C:plasma membrane"/>
    <property type="evidence" value="ECO:0007669"/>
    <property type="project" value="UniProtKB-SubCell"/>
</dbReference>
<feature type="transmembrane region" description="Helical" evidence="2">
    <location>
        <begin position="532"/>
        <end position="553"/>
    </location>
</feature>
<feature type="transmembrane region" description="Helical" evidence="2">
    <location>
        <begin position="375"/>
        <end position="392"/>
    </location>
</feature>
<dbReference type="OrthoDB" id="9759894at2"/>
<feature type="transmembrane region" description="Helical" evidence="2">
    <location>
        <begin position="346"/>
        <end position="368"/>
    </location>
</feature>
<evidence type="ECO:0000256" key="1">
    <source>
        <dbReference type="RuleBase" id="RU369079"/>
    </source>
</evidence>
<dbReference type="NCBIfam" id="TIGR02123">
    <property type="entry name" value="TRAP_fused"/>
    <property type="match status" value="1"/>
</dbReference>
<feature type="transmembrane region" description="Helical" evidence="2">
    <location>
        <begin position="412"/>
        <end position="433"/>
    </location>
</feature>
<dbReference type="Proteomes" id="UP000248134">
    <property type="component" value="Unassembled WGS sequence"/>
</dbReference>
<feature type="transmembrane region" description="Helical" evidence="2">
    <location>
        <begin position="20"/>
        <end position="41"/>
    </location>
</feature>
<keyword evidence="1" id="KW-1003">Cell membrane</keyword>
<feature type="transmembrane region" description="Helical" evidence="2">
    <location>
        <begin position="77"/>
        <end position="98"/>
    </location>
</feature>
<feature type="transmembrane region" description="Helical" evidence="2">
    <location>
        <begin position="565"/>
        <end position="590"/>
    </location>
</feature>
<evidence type="ECO:0000256" key="2">
    <source>
        <dbReference type="SAM" id="Phobius"/>
    </source>
</evidence>
<feature type="transmembrane region" description="Helical" evidence="2">
    <location>
        <begin position="53"/>
        <end position="71"/>
    </location>
</feature>
<accession>A0A323UKQ4</accession>
<dbReference type="RefSeq" id="WP_110784383.1">
    <property type="nucleotide sequence ID" value="NZ_QKQS01000006.1"/>
</dbReference>
<dbReference type="InterPro" id="IPR010656">
    <property type="entry name" value="DctM"/>
</dbReference>
<evidence type="ECO:0000259" key="3">
    <source>
        <dbReference type="Pfam" id="PF06808"/>
    </source>
</evidence>
<dbReference type="AlphaFoldDB" id="A0A323UKQ4"/>
<name>A0A323UKQ4_RHOPL</name>
<dbReference type="PANTHER" id="PTHR43849:SF2">
    <property type="entry name" value="BLL3936 PROTEIN"/>
    <property type="match status" value="1"/>
</dbReference>
<keyword evidence="2" id="KW-1133">Transmembrane helix</keyword>
<comment type="subcellular location">
    <subcellularLocation>
        <location evidence="1">Cell inner membrane</location>
        <topology evidence="1">Multi-pass membrane protein</topology>
    </subcellularLocation>
</comment>
<feature type="transmembrane region" description="Helical" evidence="2">
    <location>
        <begin position="475"/>
        <end position="490"/>
    </location>
</feature>